<name>A0A2H0CUU2_9BACT</name>
<reference evidence="2 3" key="1">
    <citation type="submission" date="2017-09" db="EMBL/GenBank/DDBJ databases">
        <title>Depth-based differentiation of microbial function through sediment-hosted aquifers and enrichment of novel symbionts in the deep terrestrial subsurface.</title>
        <authorList>
            <person name="Probst A.J."/>
            <person name="Ladd B."/>
            <person name="Jarett J.K."/>
            <person name="Geller-Mcgrath D.E."/>
            <person name="Sieber C.M."/>
            <person name="Emerson J.B."/>
            <person name="Anantharaman K."/>
            <person name="Thomas B.C."/>
            <person name="Malmstrom R."/>
            <person name="Stieglmeier M."/>
            <person name="Klingl A."/>
            <person name="Woyke T."/>
            <person name="Ryan C.M."/>
            <person name="Banfield J.F."/>
        </authorList>
    </citation>
    <scope>NUCLEOTIDE SEQUENCE [LARGE SCALE GENOMIC DNA]</scope>
    <source>
        <strain evidence="2">CG22_combo_CG10-13_8_21_14_all_47_15</strain>
    </source>
</reference>
<feature type="transmembrane region" description="Helical" evidence="1">
    <location>
        <begin position="65"/>
        <end position="85"/>
    </location>
</feature>
<dbReference type="Pfam" id="PF18895">
    <property type="entry name" value="T4SS_pilin"/>
    <property type="match status" value="1"/>
</dbReference>
<evidence type="ECO:0000313" key="3">
    <source>
        <dbReference type="Proteomes" id="UP000230638"/>
    </source>
</evidence>
<evidence type="ECO:0000256" key="1">
    <source>
        <dbReference type="SAM" id="Phobius"/>
    </source>
</evidence>
<dbReference type="Proteomes" id="UP000230638">
    <property type="component" value="Unassembled WGS sequence"/>
</dbReference>
<dbReference type="InterPro" id="IPR043993">
    <property type="entry name" value="T4SS_pilin"/>
</dbReference>
<keyword evidence="1" id="KW-0812">Transmembrane</keyword>
<protein>
    <submittedName>
        <fullName evidence="2">Uncharacterized protein</fullName>
    </submittedName>
</protein>
<keyword evidence="1" id="KW-0472">Membrane</keyword>
<accession>A0A2H0CUU2</accession>
<dbReference type="EMBL" id="PCTL01000028">
    <property type="protein sequence ID" value="PIP73160.1"/>
    <property type="molecule type" value="Genomic_DNA"/>
</dbReference>
<dbReference type="AlphaFoldDB" id="A0A2H0CUU2"/>
<evidence type="ECO:0000313" key="2">
    <source>
        <dbReference type="EMBL" id="PIP73160.1"/>
    </source>
</evidence>
<proteinExistence type="predicted"/>
<comment type="caution">
    <text evidence="2">The sequence shown here is derived from an EMBL/GenBank/DDBJ whole genome shotgun (WGS) entry which is preliminary data.</text>
</comment>
<keyword evidence="1" id="KW-1133">Transmembrane helix</keyword>
<gene>
    <name evidence="2" type="ORF">COW88_02825</name>
</gene>
<feature type="transmembrane region" description="Helical" evidence="1">
    <location>
        <begin position="24"/>
        <end position="45"/>
    </location>
</feature>
<sequence>MFTLAHASTYSPTIPVIQKAITHIVNPLIGFFFAMAFIVFLWGIFEFIAGSNNEEKVTAGKQHMLWGVIGIFIMISVFGIMNLVCSTIDC</sequence>
<organism evidence="2 3">
    <name type="scientific">Candidatus Lloydbacteria bacterium CG22_combo_CG10-13_8_21_14_all_47_15</name>
    <dbReference type="NCBI Taxonomy" id="1974635"/>
    <lineage>
        <taxon>Bacteria</taxon>
        <taxon>Candidatus Lloydiibacteriota</taxon>
    </lineage>
</organism>